<dbReference type="InterPro" id="IPR009961">
    <property type="entry name" value="DUF1487"/>
</dbReference>
<dbReference type="SUPFAM" id="SSF53720">
    <property type="entry name" value="ALDH-like"/>
    <property type="match status" value="1"/>
</dbReference>
<evidence type="ECO:0008006" key="2">
    <source>
        <dbReference type="Google" id="ProtNLM"/>
    </source>
</evidence>
<name>A0A1B6EEF3_9HEMI</name>
<sequence length="554" mass="63918">MRPFIKKKGLKKYLTAKKYIYCNKLSKIIFDKKEFIADVLMELNSATTKKYIKKSVEEIIDYVNYLGRLILLEKDEHFWMRIFIDRVIDVQPVHVIQKAIFLTTFQVKSDYVADNRTFLHLVMFSQLLEEAGFPNVFNYVSICHQQDLKIITDNLETDTKLTVMIIFDDSDLHCAIDCITDAIWNASEKFPVALGNILVQESIYQEFKHFFEERLMQYKDKKIKYVSENYSVTNPSRGSFENYEASEVIQIQDTTIMFHKQIEKFYSNIIAVDVFRTESEVVTMCNSNIGNSYASIWIDSGPLARNIANALEMKQIWINGFALNHPVQYSCFNSISNIGSVNGSTQLSGILKEVSNTVETAKKQSEKLMTQNKWGDIIKETAINSLGNVKYENSSYLLSRLLAYSEENCIRSLSTRDFNIEVNFQPLRVITLAVFDDVSIYDCIYTISTAIAFGNCVVVILCNTDLHTPLMEWLKNCGLPQYIVNVINFEKEVDLHSEVKDMCQWNICGTSLNIKTHAKEKNLKNYSLENFSKIPLKTLQVISSVKKCIWYPKK</sequence>
<dbReference type="EMBL" id="GEDC01001007">
    <property type="protein sequence ID" value="JAS36291.1"/>
    <property type="molecule type" value="Transcribed_RNA"/>
</dbReference>
<organism evidence="1">
    <name type="scientific">Clastoptera arizonana</name>
    <name type="common">Arizona spittle bug</name>
    <dbReference type="NCBI Taxonomy" id="38151"/>
    <lineage>
        <taxon>Eukaryota</taxon>
        <taxon>Metazoa</taxon>
        <taxon>Ecdysozoa</taxon>
        <taxon>Arthropoda</taxon>
        <taxon>Hexapoda</taxon>
        <taxon>Insecta</taxon>
        <taxon>Pterygota</taxon>
        <taxon>Neoptera</taxon>
        <taxon>Paraneoptera</taxon>
        <taxon>Hemiptera</taxon>
        <taxon>Auchenorrhyncha</taxon>
        <taxon>Cercopoidea</taxon>
        <taxon>Clastopteridae</taxon>
        <taxon>Clastoptera</taxon>
    </lineage>
</organism>
<gene>
    <name evidence="1" type="ORF">g.17908</name>
</gene>
<accession>A0A1B6EEF3</accession>
<proteinExistence type="predicted"/>
<dbReference type="Gene3D" id="3.40.309.10">
    <property type="entry name" value="Aldehyde Dehydrogenase, Chain A, domain 2"/>
    <property type="match status" value="1"/>
</dbReference>
<protein>
    <recommendedName>
        <fullName evidence="2">Aldehyde dehydrogenase domain-containing protein</fullName>
    </recommendedName>
</protein>
<dbReference type="InterPro" id="IPR016161">
    <property type="entry name" value="Ald_DH/histidinol_DH"/>
</dbReference>
<reference evidence="1" key="1">
    <citation type="submission" date="2015-12" db="EMBL/GenBank/DDBJ databases">
        <title>De novo transcriptome assembly of four potential Pierce s Disease insect vectors from Arizona vineyards.</title>
        <authorList>
            <person name="Tassone E.E."/>
        </authorList>
    </citation>
    <scope>NUCLEOTIDE SEQUENCE</scope>
</reference>
<dbReference type="InterPro" id="IPR016163">
    <property type="entry name" value="Ald_DH_C"/>
</dbReference>
<evidence type="ECO:0000313" key="1">
    <source>
        <dbReference type="EMBL" id="JAS36291.1"/>
    </source>
</evidence>
<dbReference type="GO" id="GO:0016620">
    <property type="term" value="F:oxidoreductase activity, acting on the aldehyde or oxo group of donors, NAD or NADP as acceptor"/>
    <property type="evidence" value="ECO:0007669"/>
    <property type="project" value="InterPro"/>
</dbReference>
<dbReference type="Pfam" id="PF07368">
    <property type="entry name" value="DUF1487"/>
    <property type="match status" value="1"/>
</dbReference>
<dbReference type="PANTHER" id="PTHR11699">
    <property type="entry name" value="ALDEHYDE DEHYDROGENASE-RELATED"/>
    <property type="match status" value="1"/>
</dbReference>
<dbReference type="AlphaFoldDB" id="A0A1B6EEF3"/>